<dbReference type="Proteomes" id="UP000708298">
    <property type="component" value="Unassembled WGS sequence"/>
</dbReference>
<sequence length="138" mass="14790">MSHAHLDAFLHAIHGRDANGLLDHVTNEVTLWSPIFPEPFQGKEKLRAVLSVVLGAIDRFEVVEVMHGNAHSAVAFRLDAGGITLDGMDLFEFDSTGLVATLKVMWRPLPAIVAMQNRIAPLVGAPLMSLVTATAAAA</sequence>
<proteinExistence type="predicted"/>
<dbReference type="Gene3D" id="3.10.450.50">
    <property type="match status" value="1"/>
</dbReference>
<dbReference type="EMBL" id="JAESVB010000019">
    <property type="protein sequence ID" value="MCB8877886.1"/>
    <property type="molecule type" value="Genomic_DNA"/>
</dbReference>
<evidence type="ECO:0000313" key="3">
    <source>
        <dbReference type="Proteomes" id="UP000708298"/>
    </source>
</evidence>
<dbReference type="SUPFAM" id="SSF54427">
    <property type="entry name" value="NTF2-like"/>
    <property type="match status" value="1"/>
</dbReference>
<dbReference type="Pfam" id="PF12680">
    <property type="entry name" value="SnoaL_2"/>
    <property type="match status" value="1"/>
</dbReference>
<keyword evidence="3" id="KW-1185">Reference proteome</keyword>
<organism evidence="2 3">
    <name type="scientific">Acidisoma silvae</name>
    <dbReference type="NCBI Taxonomy" id="2802396"/>
    <lineage>
        <taxon>Bacteria</taxon>
        <taxon>Pseudomonadati</taxon>
        <taxon>Pseudomonadota</taxon>
        <taxon>Alphaproteobacteria</taxon>
        <taxon>Acetobacterales</taxon>
        <taxon>Acidocellaceae</taxon>
        <taxon>Acidisoma</taxon>
    </lineage>
</organism>
<dbReference type="RefSeq" id="WP_227323530.1">
    <property type="nucleotide sequence ID" value="NZ_JAESVB010000019.1"/>
</dbReference>
<accession>A0A963YVV9</accession>
<reference evidence="2" key="2">
    <citation type="submission" date="2021-01" db="EMBL/GenBank/DDBJ databases">
        <authorList>
            <person name="Mieszkin S."/>
            <person name="Pouder E."/>
            <person name="Alain K."/>
        </authorList>
    </citation>
    <scope>NUCLEOTIDE SEQUENCE</scope>
    <source>
        <strain evidence="2">HW T2.11</strain>
    </source>
</reference>
<name>A0A963YVV9_9PROT</name>
<reference evidence="2" key="1">
    <citation type="journal article" date="2021" name="Microorganisms">
        <title>Acidisoma silvae sp. nov. and Acidisomacellulosilytica sp. nov., Two Acidophilic Bacteria Isolated from Decaying Wood, Hydrolyzing Cellulose and Producing Poly-3-hydroxybutyrate.</title>
        <authorList>
            <person name="Mieszkin S."/>
            <person name="Pouder E."/>
            <person name="Uroz S."/>
            <person name="Simon-Colin C."/>
            <person name="Alain K."/>
        </authorList>
    </citation>
    <scope>NUCLEOTIDE SEQUENCE</scope>
    <source>
        <strain evidence="2">HW T2.11</strain>
    </source>
</reference>
<evidence type="ECO:0000313" key="2">
    <source>
        <dbReference type="EMBL" id="MCB8877886.1"/>
    </source>
</evidence>
<evidence type="ECO:0000259" key="1">
    <source>
        <dbReference type="Pfam" id="PF12680"/>
    </source>
</evidence>
<protein>
    <submittedName>
        <fullName evidence="2">Nuclear transport factor 2 family protein</fullName>
    </submittedName>
</protein>
<gene>
    <name evidence="2" type="ORF">ASILVAE211_22025</name>
</gene>
<dbReference type="AlphaFoldDB" id="A0A963YVV9"/>
<dbReference type="InterPro" id="IPR032710">
    <property type="entry name" value="NTF2-like_dom_sf"/>
</dbReference>
<comment type="caution">
    <text evidence="2">The sequence shown here is derived from an EMBL/GenBank/DDBJ whole genome shotgun (WGS) entry which is preliminary data.</text>
</comment>
<feature type="domain" description="SnoaL-like" evidence="1">
    <location>
        <begin position="7"/>
        <end position="99"/>
    </location>
</feature>
<dbReference type="InterPro" id="IPR037401">
    <property type="entry name" value="SnoaL-like"/>
</dbReference>